<keyword evidence="1" id="KW-0472">Membrane</keyword>
<dbReference type="Proteomes" id="UP000031532">
    <property type="component" value="Unassembled WGS sequence"/>
</dbReference>
<dbReference type="RefSeq" id="WP_132867396.1">
    <property type="nucleotide sequence ID" value="NZ_JTJC03000006.1"/>
</dbReference>
<comment type="caution">
    <text evidence="2">The sequence shown here is derived from an EMBL/GenBank/DDBJ whole genome shotgun (WGS) entry which is preliminary data.</text>
</comment>
<evidence type="ECO:0000313" key="2">
    <source>
        <dbReference type="EMBL" id="NHC36822.1"/>
    </source>
</evidence>
<keyword evidence="1" id="KW-0812">Transmembrane</keyword>
<keyword evidence="1" id="KW-1133">Transmembrane helix</keyword>
<sequence length="102" mass="10816">MAKTLGEQLLAVTVRRSRHAGTHSNCCSVCGKPLSNDRTPSNRQVVTESNSSHVLVFGLTVLIGLPMLCGVLYLLGSTLADLQTKGSRANPAIVNRCNAPAR</sequence>
<accession>A0A9X5EA00</accession>
<protein>
    <submittedName>
        <fullName evidence="2">Uncharacterized protein</fullName>
    </submittedName>
</protein>
<reference evidence="2 3" key="1">
    <citation type="journal article" date="2015" name="Genome Announc.">
        <title>Draft Genome Sequence of the Terrestrial Cyanobacterium Scytonema millei VB511283, Isolated from Eastern India.</title>
        <authorList>
            <person name="Sen D."/>
            <person name="Chandrababunaidu M.M."/>
            <person name="Singh D."/>
            <person name="Sanghi N."/>
            <person name="Ghorai A."/>
            <person name="Mishra G.P."/>
            <person name="Madduluri M."/>
            <person name="Adhikary S.P."/>
            <person name="Tripathy S."/>
        </authorList>
    </citation>
    <scope>NUCLEOTIDE SEQUENCE [LARGE SCALE GENOMIC DNA]</scope>
    <source>
        <strain evidence="2 3">VB511283</strain>
    </source>
</reference>
<feature type="transmembrane region" description="Helical" evidence="1">
    <location>
        <begin position="54"/>
        <end position="75"/>
    </location>
</feature>
<dbReference type="OrthoDB" id="9878996at2"/>
<name>A0A9X5EA00_9CYAN</name>
<evidence type="ECO:0000256" key="1">
    <source>
        <dbReference type="SAM" id="Phobius"/>
    </source>
</evidence>
<organism evidence="2 3">
    <name type="scientific">Scytonema millei VB511283</name>
    <dbReference type="NCBI Taxonomy" id="1245923"/>
    <lineage>
        <taxon>Bacteria</taxon>
        <taxon>Bacillati</taxon>
        <taxon>Cyanobacteriota</taxon>
        <taxon>Cyanophyceae</taxon>
        <taxon>Nostocales</taxon>
        <taxon>Scytonemataceae</taxon>
        <taxon>Scytonema</taxon>
    </lineage>
</organism>
<proteinExistence type="predicted"/>
<evidence type="ECO:0000313" key="3">
    <source>
        <dbReference type="Proteomes" id="UP000031532"/>
    </source>
</evidence>
<dbReference type="EMBL" id="JTJC03000006">
    <property type="protein sequence ID" value="NHC36822.1"/>
    <property type="molecule type" value="Genomic_DNA"/>
</dbReference>
<gene>
    <name evidence="2" type="ORF">QH73_0019645</name>
</gene>
<dbReference type="AlphaFoldDB" id="A0A9X5EA00"/>
<keyword evidence="3" id="KW-1185">Reference proteome</keyword>